<evidence type="ECO:0000256" key="6">
    <source>
        <dbReference type="ARBA" id="ARBA00023136"/>
    </source>
</evidence>
<feature type="transmembrane region" description="Helical" evidence="7">
    <location>
        <begin position="151"/>
        <end position="176"/>
    </location>
</feature>
<keyword evidence="3 7" id="KW-0812">Transmembrane</keyword>
<dbReference type="GO" id="GO:0016020">
    <property type="term" value="C:membrane"/>
    <property type="evidence" value="ECO:0007669"/>
    <property type="project" value="UniProtKB-SubCell"/>
</dbReference>
<evidence type="ECO:0000313" key="9">
    <source>
        <dbReference type="EMBL" id="ACF13433.1"/>
    </source>
</evidence>
<dbReference type="InterPro" id="IPR050925">
    <property type="entry name" value="Rhomboid_protease_S54"/>
</dbReference>
<dbReference type="InterPro" id="IPR035952">
    <property type="entry name" value="Rhomboid-like_sf"/>
</dbReference>
<dbReference type="Gene3D" id="1.20.1540.10">
    <property type="entry name" value="Rhomboid-like"/>
    <property type="match status" value="1"/>
</dbReference>
<dbReference type="eggNOG" id="COG0705">
    <property type="taxonomic scope" value="Bacteria"/>
</dbReference>
<dbReference type="MEROPS" id="S54.025"/>
<feature type="transmembrane region" description="Helical" evidence="7">
    <location>
        <begin position="126"/>
        <end position="145"/>
    </location>
</feature>
<feature type="domain" description="Peptidase S54 rhomboid" evidence="8">
    <location>
        <begin position="60"/>
        <end position="202"/>
    </location>
</feature>
<comment type="similarity">
    <text evidence="2">Belongs to the peptidase S54 family.</text>
</comment>
<comment type="subcellular location">
    <subcellularLocation>
        <location evidence="1">Membrane</location>
        <topology evidence="1">Multi-pass membrane protein</topology>
    </subcellularLocation>
</comment>
<evidence type="ECO:0000256" key="1">
    <source>
        <dbReference type="ARBA" id="ARBA00004141"/>
    </source>
</evidence>
<dbReference type="EMBL" id="CP001100">
    <property type="protein sequence ID" value="ACF13433.1"/>
    <property type="molecule type" value="Genomic_DNA"/>
</dbReference>
<dbReference type="STRING" id="517418.Ctha_0968"/>
<gene>
    <name evidence="9" type="ordered locus">Ctha_0968</name>
</gene>
<evidence type="ECO:0000259" key="8">
    <source>
        <dbReference type="Pfam" id="PF01694"/>
    </source>
</evidence>
<dbReference type="GO" id="GO:0004252">
    <property type="term" value="F:serine-type endopeptidase activity"/>
    <property type="evidence" value="ECO:0007669"/>
    <property type="project" value="InterPro"/>
</dbReference>
<accession>B3QXF9</accession>
<evidence type="ECO:0000256" key="7">
    <source>
        <dbReference type="SAM" id="Phobius"/>
    </source>
</evidence>
<keyword evidence="10" id="KW-1185">Reference proteome</keyword>
<sequence>MALQHWIYWEIASQPFLEKEISLALFFLAAIVAVSLLSFSKGRTWFDALALHPYSVVHRGKWYMLLTSGFLHADLNHLFFNVFSYFFFASALEQIVGAEAFAVIFLGSVVLSDIPSVLKYKDDPAYRSLGASGGVSGVIFSYILYDPLSKIYLFLIPIGIPAAVFAVLYLAYSFYASERGMDNINHSAHFWGAMVGVLLTVVQNPSVLQIFWSQLWY</sequence>
<feature type="transmembrane region" description="Helical" evidence="7">
    <location>
        <begin position="188"/>
        <end position="212"/>
    </location>
</feature>
<evidence type="ECO:0000256" key="2">
    <source>
        <dbReference type="ARBA" id="ARBA00009045"/>
    </source>
</evidence>
<evidence type="ECO:0000256" key="5">
    <source>
        <dbReference type="ARBA" id="ARBA00022989"/>
    </source>
</evidence>
<evidence type="ECO:0000313" key="10">
    <source>
        <dbReference type="Proteomes" id="UP000001208"/>
    </source>
</evidence>
<keyword evidence="6 7" id="KW-0472">Membrane</keyword>
<feature type="transmembrane region" description="Helical" evidence="7">
    <location>
        <begin position="94"/>
        <end position="114"/>
    </location>
</feature>
<organism evidence="9 10">
    <name type="scientific">Chloroherpeton thalassium (strain ATCC 35110 / GB-78)</name>
    <dbReference type="NCBI Taxonomy" id="517418"/>
    <lineage>
        <taxon>Bacteria</taxon>
        <taxon>Pseudomonadati</taxon>
        <taxon>Chlorobiota</taxon>
        <taxon>Chlorobiia</taxon>
        <taxon>Chlorobiales</taxon>
        <taxon>Chloroherpetonaceae</taxon>
        <taxon>Chloroherpeton</taxon>
    </lineage>
</organism>
<dbReference type="Pfam" id="PF01694">
    <property type="entry name" value="Rhomboid"/>
    <property type="match status" value="1"/>
</dbReference>
<protein>
    <submittedName>
        <fullName evidence="9">Rhomboid family protein</fullName>
    </submittedName>
</protein>
<reference evidence="9 10" key="1">
    <citation type="submission" date="2008-06" db="EMBL/GenBank/DDBJ databases">
        <title>Complete sequence of Chloroherpeton thalassium ATCC 35110.</title>
        <authorList>
            <consortium name="US DOE Joint Genome Institute"/>
            <person name="Lucas S."/>
            <person name="Copeland A."/>
            <person name="Lapidus A."/>
            <person name="Glavina del Rio T."/>
            <person name="Dalin E."/>
            <person name="Tice H."/>
            <person name="Bruce D."/>
            <person name="Goodwin L."/>
            <person name="Pitluck S."/>
            <person name="Schmutz J."/>
            <person name="Larimer F."/>
            <person name="Land M."/>
            <person name="Hauser L."/>
            <person name="Kyrpides N."/>
            <person name="Mikhailova N."/>
            <person name="Liu Z."/>
            <person name="Li T."/>
            <person name="Zhao F."/>
            <person name="Overmann J."/>
            <person name="Bryant D.A."/>
            <person name="Richardson P."/>
        </authorList>
    </citation>
    <scope>NUCLEOTIDE SEQUENCE [LARGE SCALE GENOMIC DNA]</scope>
    <source>
        <strain evidence="10">ATCC 35110 / GB-78</strain>
    </source>
</reference>
<dbReference type="PANTHER" id="PTHR43731:SF14">
    <property type="entry name" value="PRESENILIN-ASSOCIATED RHOMBOID-LIKE PROTEIN, MITOCHONDRIAL"/>
    <property type="match status" value="1"/>
</dbReference>
<dbReference type="InterPro" id="IPR022764">
    <property type="entry name" value="Peptidase_S54_rhomboid_dom"/>
</dbReference>
<dbReference type="PANTHER" id="PTHR43731">
    <property type="entry name" value="RHOMBOID PROTEASE"/>
    <property type="match status" value="1"/>
</dbReference>
<dbReference type="AlphaFoldDB" id="B3QXF9"/>
<dbReference type="Proteomes" id="UP000001208">
    <property type="component" value="Chromosome"/>
</dbReference>
<proteinExistence type="inferred from homology"/>
<dbReference type="RefSeq" id="WP_012499517.1">
    <property type="nucleotide sequence ID" value="NC_011026.1"/>
</dbReference>
<keyword evidence="5 7" id="KW-1133">Transmembrane helix</keyword>
<name>B3QXF9_CHLT3</name>
<dbReference type="KEGG" id="cts:Ctha_0968"/>
<dbReference type="SUPFAM" id="SSF144091">
    <property type="entry name" value="Rhomboid-like"/>
    <property type="match status" value="1"/>
</dbReference>
<evidence type="ECO:0000256" key="3">
    <source>
        <dbReference type="ARBA" id="ARBA00022692"/>
    </source>
</evidence>
<feature type="transmembrane region" description="Helical" evidence="7">
    <location>
        <begin position="21"/>
        <end position="41"/>
    </location>
</feature>
<keyword evidence="4" id="KW-0378">Hydrolase</keyword>
<dbReference type="HOGENOM" id="CLU_055068_9_1_10"/>
<evidence type="ECO:0000256" key="4">
    <source>
        <dbReference type="ARBA" id="ARBA00022801"/>
    </source>
</evidence>